<protein>
    <recommendedName>
        <fullName evidence="2 8">GTPase Era</fullName>
    </recommendedName>
</protein>
<keyword evidence="6 8" id="KW-0342">GTP-binding</keyword>
<dbReference type="Gene3D" id="3.30.300.20">
    <property type="match status" value="1"/>
</dbReference>
<dbReference type="SUPFAM" id="SSF52540">
    <property type="entry name" value="P-loop containing nucleoside triphosphate hydrolases"/>
    <property type="match status" value="1"/>
</dbReference>
<evidence type="ECO:0000256" key="7">
    <source>
        <dbReference type="ARBA" id="ARBA00023136"/>
    </source>
</evidence>
<keyword evidence="3 8" id="KW-0690">Ribosome biogenesis</keyword>
<dbReference type="InterPro" id="IPR006073">
    <property type="entry name" value="GTP-bd"/>
</dbReference>
<evidence type="ECO:0000259" key="12">
    <source>
        <dbReference type="PROSITE" id="PS51713"/>
    </source>
</evidence>
<dbReference type="CDD" id="cd22534">
    <property type="entry name" value="KH-II_Era"/>
    <property type="match status" value="1"/>
</dbReference>
<dbReference type="HAMAP" id="MF_00367">
    <property type="entry name" value="GTPase_Era"/>
    <property type="match status" value="1"/>
</dbReference>
<keyword evidence="4 8" id="KW-0547">Nucleotide-binding</keyword>
<dbReference type="PROSITE" id="PS51713">
    <property type="entry name" value="G_ERA"/>
    <property type="match status" value="1"/>
</dbReference>
<dbReference type="InterPro" id="IPR027417">
    <property type="entry name" value="P-loop_NTPase"/>
</dbReference>
<dbReference type="InterPro" id="IPR005662">
    <property type="entry name" value="GTPase_Era-like"/>
</dbReference>
<proteinExistence type="inferred from homology"/>
<evidence type="ECO:0000256" key="1">
    <source>
        <dbReference type="ARBA" id="ARBA00007921"/>
    </source>
</evidence>
<reference evidence="13" key="2">
    <citation type="journal article" date="2021" name="PeerJ">
        <title>Extensive microbial diversity within the chicken gut microbiome revealed by metagenomics and culture.</title>
        <authorList>
            <person name="Gilroy R."/>
            <person name="Ravi A."/>
            <person name="Getino M."/>
            <person name="Pursley I."/>
            <person name="Horton D.L."/>
            <person name="Alikhan N.F."/>
            <person name="Baker D."/>
            <person name="Gharbi K."/>
            <person name="Hall N."/>
            <person name="Watson M."/>
            <person name="Adriaenssens E.M."/>
            <person name="Foster-Nyarko E."/>
            <person name="Jarju S."/>
            <person name="Secka A."/>
            <person name="Antonio M."/>
            <person name="Oren A."/>
            <person name="Chaudhuri R.R."/>
            <person name="La Ragione R."/>
            <person name="Hildebrand F."/>
            <person name="Pallen M.J."/>
        </authorList>
    </citation>
    <scope>NUCLEOTIDE SEQUENCE</scope>
    <source>
        <strain evidence="13">CHK160-1198</strain>
    </source>
</reference>
<evidence type="ECO:0000256" key="5">
    <source>
        <dbReference type="ARBA" id="ARBA00022884"/>
    </source>
</evidence>
<dbReference type="InterPro" id="IPR030388">
    <property type="entry name" value="G_ERA_dom"/>
</dbReference>
<dbReference type="CDD" id="cd04163">
    <property type="entry name" value="Era"/>
    <property type="match status" value="1"/>
</dbReference>
<comment type="similarity">
    <text evidence="1 8 9 10">Belongs to the TRAFAC class TrmE-Era-EngA-EngB-Septin-like GTPase superfamily. Era GTPase family.</text>
</comment>
<evidence type="ECO:0000256" key="6">
    <source>
        <dbReference type="ARBA" id="ARBA00023134"/>
    </source>
</evidence>
<gene>
    <name evidence="8 13" type="primary">era</name>
    <name evidence="13" type="ORF">IAB06_03415</name>
</gene>
<evidence type="ECO:0000256" key="9">
    <source>
        <dbReference type="PROSITE-ProRule" id="PRU01050"/>
    </source>
</evidence>
<name>A0A9D1MP66_9FIRM</name>
<dbReference type="InterPro" id="IPR015946">
    <property type="entry name" value="KH_dom-like_a/b"/>
</dbReference>
<dbReference type="Pfam" id="PF07650">
    <property type="entry name" value="KH_2"/>
    <property type="match status" value="1"/>
</dbReference>
<dbReference type="AlphaFoldDB" id="A0A9D1MP66"/>
<feature type="region of interest" description="G3" evidence="9">
    <location>
        <begin position="63"/>
        <end position="66"/>
    </location>
</feature>
<dbReference type="PROSITE" id="PS50823">
    <property type="entry name" value="KH_TYPE_2"/>
    <property type="match status" value="1"/>
</dbReference>
<feature type="region of interest" description="G5" evidence="9">
    <location>
        <begin position="155"/>
        <end position="157"/>
    </location>
</feature>
<dbReference type="InterPro" id="IPR009019">
    <property type="entry name" value="KH_sf_prok-type"/>
</dbReference>
<organism evidence="13 14">
    <name type="scientific">Candidatus Avacidaminococcus intestinavium</name>
    <dbReference type="NCBI Taxonomy" id="2840684"/>
    <lineage>
        <taxon>Bacteria</taxon>
        <taxon>Bacillati</taxon>
        <taxon>Bacillota</taxon>
        <taxon>Negativicutes</taxon>
        <taxon>Acidaminococcales</taxon>
        <taxon>Acidaminococcaceae</taxon>
        <taxon>Acidaminococcaceae incertae sedis</taxon>
        <taxon>Candidatus Avacidaminococcus</taxon>
    </lineage>
</organism>
<dbReference type="Proteomes" id="UP000824099">
    <property type="component" value="Unassembled WGS sequence"/>
</dbReference>
<keyword evidence="8" id="KW-0699">rRNA-binding</keyword>
<sequence>MKEEQKHYSGFVAVVGRPNVGKSTLVNKLIGEKIAIMSDRPQTTRNRIMCILNTEHAQIMFLDTPGIHKPQHKLGKYMVKAAENTLREVDIILFVVDVNEKRGAGDNYVIEQLKKTKTPVILVANKIDKLTDKKQLLPIIADYMAQYSFAEVIPVSALVDMSFEQLVGSIVKRLPEGPQYFPEDMITDQPERVIAAELVREKVLHLTRDEIPHSIAVEVEEMKTRENEDLFVRAVIYVERDSQKGIVIGNKGSLLKQVGQEARKDLEALLGNKVYLDLWVKVKSDWRNKDTALRQFGYNN</sequence>
<comment type="function">
    <text evidence="8">An essential GTPase that binds both GDP and GTP, with rapid nucleotide exchange. Plays a role in 16S rRNA processing and 30S ribosomal subunit biogenesis and possibly also in cell cycle regulation and energy metabolism.</text>
</comment>
<feature type="region of interest" description="G2" evidence="9">
    <location>
        <begin position="42"/>
        <end position="46"/>
    </location>
</feature>
<keyword evidence="8" id="KW-1003">Cell membrane</keyword>
<dbReference type="PRINTS" id="PR00326">
    <property type="entry name" value="GTP1OBG"/>
</dbReference>
<dbReference type="NCBIfam" id="TIGR00231">
    <property type="entry name" value="small_GTP"/>
    <property type="match status" value="1"/>
</dbReference>
<dbReference type="GO" id="GO:0043024">
    <property type="term" value="F:ribosomal small subunit binding"/>
    <property type="evidence" value="ECO:0007669"/>
    <property type="project" value="TreeGrafter"/>
</dbReference>
<reference evidence="13" key="1">
    <citation type="submission" date="2020-10" db="EMBL/GenBank/DDBJ databases">
        <authorList>
            <person name="Gilroy R."/>
        </authorList>
    </citation>
    <scope>NUCLEOTIDE SEQUENCE</scope>
    <source>
        <strain evidence="13">CHK160-1198</strain>
    </source>
</reference>
<feature type="region of interest" description="G1" evidence="9">
    <location>
        <begin position="16"/>
        <end position="23"/>
    </location>
</feature>
<dbReference type="InterPro" id="IPR004044">
    <property type="entry name" value="KH_dom_type_2"/>
</dbReference>
<feature type="binding site" evidence="8">
    <location>
        <begin position="63"/>
        <end position="67"/>
    </location>
    <ligand>
        <name>GTP</name>
        <dbReference type="ChEBI" id="CHEBI:37565"/>
    </ligand>
</feature>
<dbReference type="NCBIfam" id="TIGR00436">
    <property type="entry name" value="era"/>
    <property type="match status" value="1"/>
</dbReference>
<dbReference type="GO" id="GO:0070181">
    <property type="term" value="F:small ribosomal subunit rRNA binding"/>
    <property type="evidence" value="ECO:0007669"/>
    <property type="project" value="UniProtKB-UniRule"/>
</dbReference>
<evidence type="ECO:0000256" key="4">
    <source>
        <dbReference type="ARBA" id="ARBA00022741"/>
    </source>
</evidence>
<comment type="subcellular location">
    <subcellularLocation>
        <location evidence="8">Cytoplasm</location>
    </subcellularLocation>
    <subcellularLocation>
        <location evidence="8">Cell membrane</location>
        <topology evidence="8">Peripheral membrane protein</topology>
    </subcellularLocation>
</comment>
<dbReference type="PANTHER" id="PTHR42698:SF1">
    <property type="entry name" value="GTPASE ERA, MITOCHONDRIAL"/>
    <property type="match status" value="1"/>
</dbReference>
<dbReference type="GO" id="GO:0005829">
    <property type="term" value="C:cytosol"/>
    <property type="evidence" value="ECO:0007669"/>
    <property type="project" value="TreeGrafter"/>
</dbReference>
<dbReference type="GO" id="GO:0005525">
    <property type="term" value="F:GTP binding"/>
    <property type="evidence" value="ECO:0007669"/>
    <property type="project" value="UniProtKB-UniRule"/>
</dbReference>
<dbReference type="GO" id="GO:0005886">
    <property type="term" value="C:plasma membrane"/>
    <property type="evidence" value="ECO:0007669"/>
    <property type="project" value="UniProtKB-SubCell"/>
</dbReference>
<dbReference type="GO" id="GO:0000028">
    <property type="term" value="P:ribosomal small subunit assembly"/>
    <property type="evidence" value="ECO:0007669"/>
    <property type="project" value="TreeGrafter"/>
</dbReference>
<evidence type="ECO:0000259" key="11">
    <source>
        <dbReference type="PROSITE" id="PS50823"/>
    </source>
</evidence>
<dbReference type="NCBIfam" id="NF000908">
    <property type="entry name" value="PRK00089.1"/>
    <property type="match status" value="1"/>
</dbReference>
<dbReference type="FunFam" id="3.30.300.20:FF:000003">
    <property type="entry name" value="GTPase Era"/>
    <property type="match status" value="1"/>
</dbReference>
<feature type="region of interest" description="G4" evidence="9">
    <location>
        <begin position="125"/>
        <end position="128"/>
    </location>
</feature>
<evidence type="ECO:0000256" key="10">
    <source>
        <dbReference type="RuleBase" id="RU003761"/>
    </source>
</evidence>
<dbReference type="GO" id="GO:0003924">
    <property type="term" value="F:GTPase activity"/>
    <property type="evidence" value="ECO:0007669"/>
    <property type="project" value="UniProtKB-UniRule"/>
</dbReference>
<dbReference type="Pfam" id="PF01926">
    <property type="entry name" value="MMR_HSR1"/>
    <property type="match status" value="1"/>
</dbReference>
<evidence type="ECO:0000313" key="13">
    <source>
        <dbReference type="EMBL" id="HIU64075.1"/>
    </source>
</evidence>
<accession>A0A9D1MP66</accession>
<keyword evidence="8" id="KW-0963">Cytoplasm</keyword>
<comment type="caution">
    <text evidence="13">The sequence shown here is derived from an EMBL/GenBank/DDBJ whole genome shotgun (WGS) entry which is preliminary data.</text>
</comment>
<dbReference type="PANTHER" id="PTHR42698">
    <property type="entry name" value="GTPASE ERA"/>
    <property type="match status" value="1"/>
</dbReference>
<evidence type="ECO:0000256" key="3">
    <source>
        <dbReference type="ARBA" id="ARBA00022517"/>
    </source>
</evidence>
<dbReference type="SUPFAM" id="SSF54814">
    <property type="entry name" value="Prokaryotic type KH domain (KH-domain type II)"/>
    <property type="match status" value="1"/>
</dbReference>
<dbReference type="EMBL" id="DVNI01000049">
    <property type="protein sequence ID" value="HIU64075.1"/>
    <property type="molecule type" value="Genomic_DNA"/>
</dbReference>
<evidence type="ECO:0000313" key="14">
    <source>
        <dbReference type="Proteomes" id="UP000824099"/>
    </source>
</evidence>
<dbReference type="Gene3D" id="3.40.50.300">
    <property type="entry name" value="P-loop containing nucleotide triphosphate hydrolases"/>
    <property type="match status" value="1"/>
</dbReference>
<dbReference type="FunFam" id="3.40.50.300:FF:000094">
    <property type="entry name" value="GTPase Era"/>
    <property type="match status" value="1"/>
</dbReference>
<feature type="domain" description="Era-type G" evidence="12">
    <location>
        <begin position="8"/>
        <end position="176"/>
    </location>
</feature>
<feature type="binding site" evidence="8">
    <location>
        <begin position="16"/>
        <end position="23"/>
    </location>
    <ligand>
        <name>GTP</name>
        <dbReference type="ChEBI" id="CHEBI:37565"/>
    </ligand>
</feature>
<evidence type="ECO:0000256" key="2">
    <source>
        <dbReference type="ARBA" id="ARBA00020484"/>
    </source>
</evidence>
<feature type="domain" description="KH type-2" evidence="11">
    <location>
        <begin position="207"/>
        <end position="284"/>
    </location>
</feature>
<dbReference type="InterPro" id="IPR005225">
    <property type="entry name" value="Small_GTP-bd"/>
</dbReference>
<feature type="binding site" evidence="8">
    <location>
        <begin position="125"/>
        <end position="128"/>
    </location>
    <ligand>
        <name>GTP</name>
        <dbReference type="ChEBI" id="CHEBI:37565"/>
    </ligand>
</feature>
<keyword evidence="7 8" id="KW-0472">Membrane</keyword>
<keyword evidence="5 8" id="KW-0694">RNA-binding</keyword>
<comment type="subunit">
    <text evidence="8">Monomer.</text>
</comment>
<evidence type="ECO:0000256" key="8">
    <source>
        <dbReference type="HAMAP-Rule" id="MF_00367"/>
    </source>
</evidence>